<name>A0A7H1Q3U4_9ACTN</name>
<protein>
    <submittedName>
        <fullName evidence="2">Uncharacterized protein</fullName>
    </submittedName>
</protein>
<evidence type="ECO:0000313" key="3">
    <source>
        <dbReference type="Proteomes" id="UP000516422"/>
    </source>
</evidence>
<evidence type="ECO:0000256" key="1">
    <source>
        <dbReference type="SAM" id="MobiDB-lite"/>
    </source>
</evidence>
<proteinExistence type="predicted"/>
<sequence>MSDLRMPPPPVIEPDPSAARAPGLTGQCSGCQRMTHRYGAGGRPLCQWCMAPVAERYGSSVRYVSTR</sequence>
<gene>
    <name evidence="2" type="ORF">HEP81_04702</name>
</gene>
<organism evidence="2 3">
    <name type="scientific">Streptomyces griseofuscus</name>
    <dbReference type="NCBI Taxonomy" id="146922"/>
    <lineage>
        <taxon>Bacteria</taxon>
        <taxon>Bacillati</taxon>
        <taxon>Actinomycetota</taxon>
        <taxon>Actinomycetes</taxon>
        <taxon>Kitasatosporales</taxon>
        <taxon>Streptomycetaceae</taxon>
        <taxon>Streptomyces</taxon>
    </lineage>
</organism>
<feature type="compositionally biased region" description="Pro residues" evidence="1">
    <location>
        <begin position="1"/>
        <end position="13"/>
    </location>
</feature>
<dbReference type="EMBL" id="CP051006">
    <property type="protein sequence ID" value="QNT94974.1"/>
    <property type="molecule type" value="Genomic_DNA"/>
</dbReference>
<dbReference type="Proteomes" id="UP000516422">
    <property type="component" value="Chromosome"/>
</dbReference>
<dbReference type="AlphaFoldDB" id="A0A7H1Q3U4"/>
<reference evidence="2 3" key="1">
    <citation type="submission" date="2020-04" db="EMBL/GenBank/DDBJ databases">
        <title>Characterization and engineering of Streptomyces griseofuscus DSM40191 as a potential heterologous host for expression of BGCs.</title>
        <authorList>
            <person name="Gren T."/>
            <person name="Whitford C.M."/>
            <person name="Mohite O.S."/>
            <person name="Joergensen T.S."/>
            <person name="Nielsen J.B."/>
            <person name="Lee S.Y."/>
            <person name="Weber T."/>
        </authorList>
    </citation>
    <scope>NUCLEOTIDE SEQUENCE [LARGE SCALE GENOMIC DNA]</scope>
    <source>
        <strain evidence="2 3">DSM 40191</strain>
    </source>
</reference>
<dbReference type="KEGG" id="sgf:HEP81_04702"/>
<accession>A0A7H1Q3U4</accession>
<feature type="region of interest" description="Disordered" evidence="1">
    <location>
        <begin position="1"/>
        <end position="24"/>
    </location>
</feature>
<evidence type="ECO:0000313" key="2">
    <source>
        <dbReference type="EMBL" id="QNT94974.1"/>
    </source>
</evidence>